<gene>
    <name evidence="1" type="ORF">GGX14DRAFT_393528</name>
</gene>
<evidence type="ECO:0000313" key="2">
    <source>
        <dbReference type="Proteomes" id="UP001219525"/>
    </source>
</evidence>
<sequence>MAQAPQEELRLGVAAGVNNLWAVDQHDHLKYRFGLALHVRLDPFTGCIHNVYQIPMQIDEHGHSLERDDYHQDDRKLTPKNLEMDGQLEAGFLYFGGINNGRGPGQLLRVQFFSDAFENMLIRIALKTAADGVF</sequence>
<organism evidence="1 2">
    <name type="scientific">Mycena pura</name>
    <dbReference type="NCBI Taxonomy" id="153505"/>
    <lineage>
        <taxon>Eukaryota</taxon>
        <taxon>Fungi</taxon>
        <taxon>Dikarya</taxon>
        <taxon>Basidiomycota</taxon>
        <taxon>Agaricomycotina</taxon>
        <taxon>Agaricomycetes</taxon>
        <taxon>Agaricomycetidae</taxon>
        <taxon>Agaricales</taxon>
        <taxon>Marasmiineae</taxon>
        <taxon>Mycenaceae</taxon>
        <taxon>Mycena</taxon>
    </lineage>
</organism>
<dbReference type="AlphaFoldDB" id="A0AAD6YBZ1"/>
<accession>A0AAD6YBZ1</accession>
<name>A0AAD6YBZ1_9AGAR</name>
<dbReference type="Proteomes" id="UP001219525">
    <property type="component" value="Unassembled WGS sequence"/>
</dbReference>
<keyword evidence="2" id="KW-1185">Reference proteome</keyword>
<reference evidence="1" key="1">
    <citation type="submission" date="2023-03" db="EMBL/GenBank/DDBJ databases">
        <title>Massive genome expansion in bonnet fungi (Mycena s.s.) driven by repeated elements and novel gene families across ecological guilds.</title>
        <authorList>
            <consortium name="Lawrence Berkeley National Laboratory"/>
            <person name="Harder C.B."/>
            <person name="Miyauchi S."/>
            <person name="Viragh M."/>
            <person name="Kuo A."/>
            <person name="Thoen E."/>
            <person name="Andreopoulos B."/>
            <person name="Lu D."/>
            <person name="Skrede I."/>
            <person name="Drula E."/>
            <person name="Henrissat B."/>
            <person name="Morin E."/>
            <person name="Kohler A."/>
            <person name="Barry K."/>
            <person name="LaButti K."/>
            <person name="Morin E."/>
            <person name="Salamov A."/>
            <person name="Lipzen A."/>
            <person name="Mereny Z."/>
            <person name="Hegedus B."/>
            <person name="Baldrian P."/>
            <person name="Stursova M."/>
            <person name="Weitz H."/>
            <person name="Taylor A."/>
            <person name="Grigoriev I.V."/>
            <person name="Nagy L.G."/>
            <person name="Martin F."/>
            <person name="Kauserud H."/>
        </authorList>
    </citation>
    <scope>NUCLEOTIDE SEQUENCE</scope>
    <source>
        <strain evidence="1">9144</strain>
    </source>
</reference>
<dbReference type="EMBL" id="JARJCW010000023">
    <property type="protein sequence ID" value="KAJ7212628.1"/>
    <property type="molecule type" value="Genomic_DNA"/>
</dbReference>
<proteinExistence type="predicted"/>
<comment type="caution">
    <text evidence="1">The sequence shown here is derived from an EMBL/GenBank/DDBJ whole genome shotgun (WGS) entry which is preliminary data.</text>
</comment>
<evidence type="ECO:0000313" key="1">
    <source>
        <dbReference type="EMBL" id="KAJ7212628.1"/>
    </source>
</evidence>
<protein>
    <submittedName>
        <fullName evidence="1">Uncharacterized protein</fullName>
    </submittedName>
</protein>